<dbReference type="Proteomes" id="UP000034581">
    <property type="component" value="Unassembled WGS sequence"/>
</dbReference>
<reference evidence="2 3" key="1">
    <citation type="journal article" date="2015" name="Nature">
        <title>rRNA introns, odd ribosomes, and small enigmatic genomes across a large radiation of phyla.</title>
        <authorList>
            <person name="Brown C.T."/>
            <person name="Hug L.A."/>
            <person name="Thomas B.C."/>
            <person name="Sharon I."/>
            <person name="Castelle C.J."/>
            <person name="Singh A."/>
            <person name="Wilkins M.J."/>
            <person name="Williams K.H."/>
            <person name="Banfield J.F."/>
        </authorList>
    </citation>
    <scope>NUCLEOTIDE SEQUENCE [LARGE SCALE GENOMIC DNA]</scope>
</reference>
<evidence type="ECO:0000256" key="1">
    <source>
        <dbReference type="SAM" id="MobiDB-lite"/>
    </source>
</evidence>
<comment type="caution">
    <text evidence="2">The sequence shown here is derived from an EMBL/GenBank/DDBJ whole genome shotgun (WGS) entry which is preliminary data.</text>
</comment>
<dbReference type="EMBL" id="LBQB01000002">
    <property type="protein sequence ID" value="KKP69943.1"/>
    <property type="molecule type" value="Genomic_DNA"/>
</dbReference>
<protein>
    <submittedName>
        <fullName evidence="2">Uncharacterized protein</fullName>
    </submittedName>
</protein>
<accession>A0A0G0BKH7</accession>
<organism evidence="2 3">
    <name type="scientific">candidate division CPR3 bacterium GW2011_GWF2_35_18</name>
    <dbReference type="NCBI Taxonomy" id="1618350"/>
    <lineage>
        <taxon>Bacteria</taxon>
        <taxon>Bacteria division CPR3</taxon>
    </lineage>
</organism>
<sequence>MGEKHIQIRGDRSFEDPQQRLKLETSIQKGIQERWDEVMQLGGNEGLAAVARLIANGVISAADFIPLGAGEVPGWAADLTKLVAKIPGFNKADFLTPDVSTKVAVGSEILFEPMTGGAAPTHIIETALQAKADLQAGRFGVARDTLAYLLTGNEEALNRLQERANAHQDDIIDETPEESDSERAAITGPVAQEKRTLSVRDILTQIKAYREAKNRGDFNG</sequence>
<feature type="region of interest" description="Disordered" evidence="1">
    <location>
        <begin position="168"/>
        <end position="188"/>
    </location>
</feature>
<dbReference type="AlphaFoldDB" id="A0A0G0BKH7"/>
<evidence type="ECO:0000313" key="3">
    <source>
        <dbReference type="Proteomes" id="UP000034581"/>
    </source>
</evidence>
<feature type="compositionally biased region" description="Acidic residues" evidence="1">
    <location>
        <begin position="171"/>
        <end position="180"/>
    </location>
</feature>
<proteinExistence type="predicted"/>
<gene>
    <name evidence="2" type="ORF">UR67_C0002G0063</name>
</gene>
<evidence type="ECO:0000313" key="2">
    <source>
        <dbReference type="EMBL" id="KKP69943.1"/>
    </source>
</evidence>
<name>A0A0G0BKH7_UNCC3</name>